<protein>
    <submittedName>
        <fullName evidence="5">Uncharacterized protein</fullName>
    </submittedName>
</protein>
<dbReference type="EnsemblMetazoa" id="XM_022816468">
    <property type="protein sequence ID" value="XP_022672203"/>
    <property type="gene ID" value="LOC111254961"/>
</dbReference>
<dbReference type="InParanoid" id="A0A7M7MF79"/>
<dbReference type="AlphaFoldDB" id="A0A7M7MF79"/>
<comment type="subcellular location">
    <subcellularLocation>
        <location evidence="1">Mitochondrion</location>
    </subcellularLocation>
</comment>
<dbReference type="RefSeq" id="XP_022672203.1">
    <property type="nucleotide sequence ID" value="XM_022816468.1"/>
</dbReference>
<dbReference type="InterPro" id="IPR010793">
    <property type="entry name" value="Ribosomal_mL37/mL65"/>
</dbReference>
<keyword evidence="3" id="KW-0496">Mitochondrion</keyword>
<dbReference type="Pfam" id="PF07147">
    <property type="entry name" value="PDCD9"/>
    <property type="match status" value="1"/>
</dbReference>
<dbReference type="PANTHER" id="PTHR13014:SF3">
    <property type="entry name" value="LARGE RIBOSOMAL SUBUNIT PROTEIN ML65"/>
    <property type="match status" value="1"/>
</dbReference>
<accession>A0A7M7MF79</accession>
<evidence type="ECO:0000256" key="1">
    <source>
        <dbReference type="ARBA" id="ARBA00004173"/>
    </source>
</evidence>
<keyword evidence="6" id="KW-1185">Reference proteome</keyword>
<evidence type="ECO:0000256" key="4">
    <source>
        <dbReference type="ARBA" id="ARBA00023274"/>
    </source>
</evidence>
<dbReference type="PANTHER" id="PTHR13014">
    <property type="entry name" value="MITOCHONDRIAL 28S RIBOSOMAL PROTEIN S30/P52 PRO-APOTOTIC PROTEIN"/>
    <property type="match status" value="1"/>
</dbReference>
<dbReference type="Proteomes" id="UP000594260">
    <property type="component" value="Unplaced"/>
</dbReference>
<dbReference type="CTD" id="10884"/>
<keyword evidence="4" id="KW-0687">Ribonucleoprotein</keyword>
<dbReference type="GO" id="GO:0005762">
    <property type="term" value="C:mitochondrial large ribosomal subunit"/>
    <property type="evidence" value="ECO:0007669"/>
    <property type="project" value="TreeGrafter"/>
</dbReference>
<dbReference type="GO" id="GO:0003735">
    <property type="term" value="F:structural constituent of ribosome"/>
    <property type="evidence" value="ECO:0007669"/>
    <property type="project" value="InterPro"/>
</dbReference>
<dbReference type="FunCoup" id="A0A7M7MF79">
    <property type="interactions" value="422"/>
</dbReference>
<evidence type="ECO:0000256" key="3">
    <source>
        <dbReference type="ARBA" id="ARBA00023128"/>
    </source>
</evidence>
<evidence type="ECO:0000256" key="2">
    <source>
        <dbReference type="ARBA" id="ARBA00022980"/>
    </source>
</evidence>
<dbReference type="InterPro" id="IPR039982">
    <property type="entry name" value="Ribosomal_mL65"/>
</dbReference>
<organism evidence="5 6">
    <name type="scientific">Varroa destructor</name>
    <name type="common">Honeybee mite</name>
    <dbReference type="NCBI Taxonomy" id="109461"/>
    <lineage>
        <taxon>Eukaryota</taxon>
        <taxon>Metazoa</taxon>
        <taxon>Ecdysozoa</taxon>
        <taxon>Arthropoda</taxon>
        <taxon>Chelicerata</taxon>
        <taxon>Arachnida</taxon>
        <taxon>Acari</taxon>
        <taxon>Parasitiformes</taxon>
        <taxon>Mesostigmata</taxon>
        <taxon>Gamasina</taxon>
        <taxon>Dermanyssoidea</taxon>
        <taxon>Varroidae</taxon>
        <taxon>Varroa</taxon>
    </lineage>
</organism>
<name>A0A7M7MF79_VARDE</name>
<proteinExistence type="predicted"/>
<dbReference type="GO" id="GO:0006412">
    <property type="term" value="P:translation"/>
    <property type="evidence" value="ECO:0007669"/>
    <property type="project" value="InterPro"/>
</dbReference>
<dbReference type="GeneID" id="111254961"/>
<evidence type="ECO:0000313" key="6">
    <source>
        <dbReference type="Proteomes" id="UP000594260"/>
    </source>
</evidence>
<dbReference type="KEGG" id="vde:111254961"/>
<dbReference type="OrthoDB" id="6041973at2759"/>
<evidence type="ECO:0000313" key="5">
    <source>
        <dbReference type="EnsemblMetazoa" id="XP_022672203"/>
    </source>
</evidence>
<keyword evidence="2" id="KW-0689">Ribosomal protein</keyword>
<reference evidence="5" key="1">
    <citation type="submission" date="2021-01" db="UniProtKB">
        <authorList>
            <consortium name="EnsemblMetazoa"/>
        </authorList>
    </citation>
    <scope>IDENTIFICATION</scope>
</reference>
<sequence length="567" mass="65618">MLRTLSDPFCRRGSSRILQASITNPQIVPGFIRDYNNYKTSGEMAKLKPPSPATLFYNEPKWPKVLDMTPDAKERRERQKFYDEIQSYPTANHKLYMINTERGRRSVFYNPPQPGYNALESYQYATRTAYKSEPETEELPEVSSDILSAVEEIIVAQSSAFDSRSKMNDILEPAPIPITSTNFPGSFEGYSFEPSAEVFHERTRAQHVMIAIINALRCLLALSDNFTLEQARLEAFWEHHRYRTNKKDIDHFSPMLQYAGQADLLISTPIPLKPLVAADSEEVYSLDFPQYDYYPEVQGWQEKERHLVSTVGYWPECRNFPLVIADDMNKVLTTTGDPSLSTESFQSSERRNRLLAAHGLLSNFACAVATAYTHGFTLYHEITYPIVSQCIISDGQQWHFSRLQLNTLAFGADFNQDRQNLAWSSNEMKLYDTVEDGKVKGLNQNVIAKIIATLTATREPIENPSPYVDLDAEKEFLDRGTRCWRHMASRRFNLGEYLEKEIPMWAKIYKMHPDALPSPHLKWERQKYLHMRQYNKKILDMEMKVLSDARKQKRRERLLYGLHLKSA</sequence>